<dbReference type="EMBL" id="KB445555">
    <property type="protein sequence ID" value="EMC96508.1"/>
    <property type="molecule type" value="Genomic_DNA"/>
</dbReference>
<evidence type="ECO:0000313" key="1">
    <source>
        <dbReference type="EMBL" id="EMC96508.1"/>
    </source>
</evidence>
<proteinExistence type="predicted"/>
<keyword evidence="2" id="KW-1185">Reference proteome</keyword>
<dbReference type="RefSeq" id="XP_007676549.1">
    <property type="nucleotide sequence ID" value="XM_007678359.1"/>
</dbReference>
<dbReference type="GeneID" id="19114731"/>
<protein>
    <submittedName>
        <fullName evidence="1">Uncharacterized protein</fullName>
    </submittedName>
</protein>
<dbReference type="Proteomes" id="UP000011761">
    <property type="component" value="Unassembled WGS sequence"/>
</dbReference>
<evidence type="ECO:0000313" key="2">
    <source>
        <dbReference type="Proteomes" id="UP000011761"/>
    </source>
</evidence>
<dbReference type="KEGG" id="bcom:BAUCODRAFT_477760"/>
<organism evidence="1 2">
    <name type="scientific">Baudoinia panamericana (strain UAMH 10762)</name>
    <name type="common">Angels' share fungus</name>
    <name type="synonym">Baudoinia compniacensis (strain UAMH 10762)</name>
    <dbReference type="NCBI Taxonomy" id="717646"/>
    <lineage>
        <taxon>Eukaryota</taxon>
        <taxon>Fungi</taxon>
        <taxon>Dikarya</taxon>
        <taxon>Ascomycota</taxon>
        <taxon>Pezizomycotina</taxon>
        <taxon>Dothideomycetes</taxon>
        <taxon>Dothideomycetidae</taxon>
        <taxon>Mycosphaerellales</taxon>
        <taxon>Teratosphaeriaceae</taxon>
        <taxon>Baudoinia</taxon>
    </lineage>
</organism>
<dbReference type="HOGENOM" id="CLU_2527107_0_0_1"/>
<sequence>MNVGNGHGHSDRYWAKMVRSRLWESGEFGPTERVSGVRFEFPISSWSQLHVQNAHWHTMTGSKGHTIGPPHSATALIAGDADSG</sequence>
<reference evidence="1 2" key="1">
    <citation type="journal article" date="2012" name="PLoS Pathog.">
        <title>Diverse lifestyles and strategies of plant pathogenesis encoded in the genomes of eighteen Dothideomycetes fungi.</title>
        <authorList>
            <person name="Ohm R.A."/>
            <person name="Feau N."/>
            <person name="Henrissat B."/>
            <person name="Schoch C.L."/>
            <person name="Horwitz B.A."/>
            <person name="Barry K.W."/>
            <person name="Condon B.J."/>
            <person name="Copeland A.C."/>
            <person name="Dhillon B."/>
            <person name="Glaser F."/>
            <person name="Hesse C.N."/>
            <person name="Kosti I."/>
            <person name="LaButti K."/>
            <person name="Lindquist E.A."/>
            <person name="Lucas S."/>
            <person name="Salamov A.A."/>
            <person name="Bradshaw R.E."/>
            <person name="Ciuffetti L."/>
            <person name="Hamelin R.C."/>
            <person name="Kema G.H.J."/>
            <person name="Lawrence C."/>
            <person name="Scott J.A."/>
            <person name="Spatafora J.W."/>
            <person name="Turgeon B.G."/>
            <person name="de Wit P.J.G.M."/>
            <person name="Zhong S."/>
            <person name="Goodwin S.B."/>
            <person name="Grigoriev I.V."/>
        </authorList>
    </citation>
    <scope>NUCLEOTIDE SEQUENCE [LARGE SCALE GENOMIC DNA]</scope>
    <source>
        <strain evidence="1 2">UAMH 10762</strain>
    </source>
</reference>
<accession>M2MY77</accession>
<name>M2MY77_BAUPA</name>
<gene>
    <name evidence="1" type="ORF">BAUCODRAFT_477760</name>
</gene>
<dbReference type="AlphaFoldDB" id="M2MY77"/>